<organism evidence="1 2">
    <name type="scientific">Aeromonas hydrophila</name>
    <dbReference type="NCBI Taxonomy" id="644"/>
    <lineage>
        <taxon>Bacteria</taxon>
        <taxon>Pseudomonadati</taxon>
        <taxon>Pseudomonadota</taxon>
        <taxon>Gammaproteobacteria</taxon>
        <taxon>Aeromonadales</taxon>
        <taxon>Aeromonadaceae</taxon>
        <taxon>Aeromonas</taxon>
    </lineage>
</organism>
<protein>
    <submittedName>
        <fullName evidence="1">Uncharacterized protein</fullName>
    </submittedName>
</protein>
<name>A0ABD7G953_AERHY</name>
<dbReference type="RefSeq" id="WP_113994749.1">
    <property type="nucleotide sequence ID" value="NZ_JACLAM010000001.1"/>
</dbReference>
<accession>A0ABD7G953</accession>
<comment type="caution">
    <text evidence="1">The sequence shown here is derived from an EMBL/GenBank/DDBJ whole genome shotgun (WGS) entry which is preliminary data.</text>
</comment>
<gene>
    <name evidence="1" type="ORF">C6C11_08595</name>
</gene>
<proteinExistence type="predicted"/>
<dbReference type="Proteomes" id="UP000253075">
    <property type="component" value="Unassembled WGS sequence"/>
</dbReference>
<reference evidence="2" key="2">
    <citation type="submission" date="2018-02" db="EMBL/GenBank/DDBJ databases">
        <title>Phenotypic characterization and whole genome analysis of multidrug-resistant, extended-spectrum beta-lactamase-producing bacteria isolated from dogs in Germany.</title>
        <authorList>
            <person name="Williamson C."/>
        </authorList>
    </citation>
    <scope>NUCLEOTIDE SEQUENCE [LARGE SCALE GENOMIC DNA]</scope>
    <source>
        <strain evidence="2">AFG_SD03_1510_Ahy_093</strain>
    </source>
</reference>
<reference evidence="1 2" key="1">
    <citation type="journal article" date="2018" name="PLoS ONE">
        <title>Phenotypic characterization and whole genome analysis of extended-spectrum beta-lactamase-producing bacteria isolated from dogs in Germany.</title>
        <authorList>
            <person name="Boehmer T."/>
            <person name="Vogler A.J."/>
            <person name="Thomas A."/>
            <person name="Sauer S."/>
            <person name="Hergenroether M."/>
            <person name="Straubinger R.K."/>
            <person name="Birdsell D."/>
            <person name="Keim P."/>
            <person name="Sahl J.W."/>
            <person name="Williamson C.H."/>
            <person name="Riehm J.M."/>
        </authorList>
    </citation>
    <scope>NUCLEOTIDE SEQUENCE [LARGE SCALE GENOMIC DNA]</scope>
    <source>
        <strain evidence="1 2">AFG_SD03_1510_Ahy_093</strain>
    </source>
</reference>
<dbReference type="AlphaFoldDB" id="A0ABD7G953"/>
<sequence>MGTNQDSVEIQFQIKSLIAELGWTQNKLAEILYIELNDIDNEDEIERFQERLKKELQRSTTKAEKLKTYLDIIVRHRDTKKIDVVFNKHIPLGFISSTLSQAMGDISKEIDKTYKKFKKR</sequence>
<evidence type="ECO:0000313" key="1">
    <source>
        <dbReference type="EMBL" id="RCF50291.1"/>
    </source>
</evidence>
<evidence type="ECO:0000313" key="2">
    <source>
        <dbReference type="Proteomes" id="UP000253075"/>
    </source>
</evidence>
<dbReference type="EMBL" id="PUTQ01000010">
    <property type="protein sequence ID" value="RCF50291.1"/>
    <property type="molecule type" value="Genomic_DNA"/>
</dbReference>